<dbReference type="Proteomes" id="UP001049518">
    <property type="component" value="Chromosome"/>
</dbReference>
<feature type="transmembrane region" description="Helical" evidence="5">
    <location>
        <begin position="184"/>
        <end position="204"/>
    </location>
</feature>
<evidence type="ECO:0000256" key="6">
    <source>
        <dbReference type="SAM" id="MobiDB-lite"/>
    </source>
</evidence>
<feature type="transmembrane region" description="Helical" evidence="5">
    <location>
        <begin position="682"/>
        <end position="701"/>
    </location>
</feature>
<evidence type="ECO:0000256" key="4">
    <source>
        <dbReference type="ARBA" id="ARBA00023136"/>
    </source>
</evidence>
<evidence type="ECO:0000256" key="5">
    <source>
        <dbReference type="RuleBase" id="RU361157"/>
    </source>
</evidence>
<evidence type="ECO:0000256" key="2">
    <source>
        <dbReference type="ARBA" id="ARBA00022692"/>
    </source>
</evidence>
<keyword evidence="5" id="KW-0813">Transport</keyword>
<sequence>MTPHQGGVVGRHRDRVMTGHYLVCVYLLCKRDMLRHVRNQGLLLSSAGQVAVMMLVFGVAFRGMVDEVDGIPIRVYVFPGIACMNVTLTALTSSVSLAWDRTYGFARELLVAPVPRWVLPVAKTCSSAVLALTHMAVLLPVAMLLGVRVTTASAAGTAAAAVLLSVSFGALGVLLSVAAGRPEAVAALMGVAMTPLFMLSGAVFRADTLPGWMRALVGVNPMTYAVDLLRAGLLGAGAPGAAPWPVAAAVLAAIGAASLAGAARLSRGSSDEEHRDRGEPRGHRTLRTGHGASVTAARRRPPGGARRVRRAAGHRAAGDRRRGRRPRGRPGRRGHRRAVDRPDRRDDLPDRDRVRRRHRRDEGTGHGVAAVAPVPVLAHRPAPGGDPAGRVGRPRLGADRRALPVRRLEPSRAAAARPADPGRPRRDAGRGRRRRRAGPALRRRRRRLSTARLARAVPGGAARRRLADRPPRARRRRDGPHRRGRPARLPGHRAPPRTEPAMTVPAPGRHAVTKARGRLPLAGLVRYEGLMLLRRPSSLVVVALIALVLLIGFTDTPRHGAAAVAGWANLLMYVVPIGVGVLLSDRLVRERDEGLGDLLNSTPVPPWRRAVVVVAGSFAGPYTLVAGTLLAIGAVHSVLDGGPEAFGAALLLAVAMILPGLLVATAVASLLALLMPLPAARVLLVAFWLWACMLNPNVIPIPSTTGTLLSPLGEYVAISVGGERSYQGLGLAPLSPDVTAGTAALSAAALVLAALALMAAALVMVNRNRLAAGYRWE</sequence>
<dbReference type="InterPro" id="IPR013525">
    <property type="entry name" value="ABC2_TM"/>
</dbReference>
<feature type="compositionally biased region" description="Basic and acidic residues" evidence="6">
    <location>
        <begin position="269"/>
        <end position="282"/>
    </location>
</feature>
<feature type="compositionally biased region" description="Basic and acidic residues" evidence="6">
    <location>
        <begin position="337"/>
        <end position="353"/>
    </location>
</feature>
<dbReference type="PANTHER" id="PTHR43229">
    <property type="entry name" value="NODULATION PROTEIN J"/>
    <property type="match status" value="1"/>
</dbReference>
<keyword evidence="4 5" id="KW-0472">Membrane</keyword>
<dbReference type="PROSITE" id="PS51012">
    <property type="entry name" value="ABC_TM2"/>
    <property type="match status" value="1"/>
</dbReference>
<feature type="compositionally biased region" description="Basic residues" evidence="6">
    <location>
        <begin position="321"/>
        <end position="336"/>
    </location>
</feature>
<feature type="domain" description="ABC transmembrane type-2" evidence="7">
    <location>
        <begin position="41"/>
        <end position="269"/>
    </location>
</feature>
<feature type="compositionally biased region" description="Low complexity" evidence="6">
    <location>
        <begin position="368"/>
        <end position="383"/>
    </location>
</feature>
<feature type="transmembrane region" description="Helical" evidence="5">
    <location>
        <begin position="244"/>
        <end position="265"/>
    </location>
</feature>
<keyword evidence="9" id="KW-1185">Reference proteome</keyword>
<evidence type="ECO:0000259" key="7">
    <source>
        <dbReference type="PROSITE" id="PS51012"/>
    </source>
</evidence>
<dbReference type="PANTHER" id="PTHR43229:SF2">
    <property type="entry name" value="NODULATION PROTEIN J"/>
    <property type="match status" value="1"/>
</dbReference>
<feature type="transmembrane region" description="Helical" evidence="5">
    <location>
        <begin position="743"/>
        <end position="765"/>
    </location>
</feature>
<feature type="transmembrane region" description="Helical" evidence="5">
    <location>
        <begin position="560"/>
        <end position="583"/>
    </location>
</feature>
<feature type="transmembrane region" description="Helical" evidence="5">
    <location>
        <begin position="645"/>
        <end position="675"/>
    </location>
</feature>
<evidence type="ECO:0000256" key="1">
    <source>
        <dbReference type="ARBA" id="ARBA00004141"/>
    </source>
</evidence>
<feature type="transmembrane region" description="Helical" evidence="5">
    <location>
        <begin position="73"/>
        <end position="97"/>
    </location>
</feature>
<evidence type="ECO:0000256" key="3">
    <source>
        <dbReference type="ARBA" id="ARBA00022989"/>
    </source>
</evidence>
<protein>
    <recommendedName>
        <fullName evidence="5">Transport permease protein</fullName>
    </recommendedName>
</protein>
<accession>A0ABX8QWW7</accession>
<proteinExistence type="inferred from homology"/>
<keyword evidence="3 5" id="KW-1133">Transmembrane helix</keyword>
<feature type="compositionally biased region" description="Basic residues" evidence="6">
    <location>
        <begin position="431"/>
        <end position="449"/>
    </location>
</feature>
<evidence type="ECO:0000313" key="9">
    <source>
        <dbReference type="Proteomes" id="UP001049518"/>
    </source>
</evidence>
<evidence type="ECO:0000313" key="8">
    <source>
        <dbReference type="EMBL" id="QXJ22479.1"/>
    </source>
</evidence>
<feature type="compositionally biased region" description="Low complexity" evidence="6">
    <location>
        <begin position="450"/>
        <end position="461"/>
    </location>
</feature>
<dbReference type="EMBL" id="CP059572">
    <property type="protein sequence ID" value="QXJ22479.1"/>
    <property type="molecule type" value="Genomic_DNA"/>
</dbReference>
<feature type="transmembrane region" description="Helical" evidence="5">
    <location>
        <begin position="610"/>
        <end position="639"/>
    </location>
</feature>
<feature type="transmembrane region" description="Helical" evidence="5">
    <location>
        <begin position="117"/>
        <end position="145"/>
    </location>
</feature>
<gene>
    <name evidence="8" type="ORF">AGRA3207_003483</name>
</gene>
<dbReference type="InterPro" id="IPR047817">
    <property type="entry name" value="ABC2_TM_bact-type"/>
</dbReference>
<reference evidence="8" key="1">
    <citation type="submission" date="2020-07" db="EMBL/GenBank/DDBJ databases">
        <authorList>
            <person name="Tarantini F.S."/>
            <person name="Hong K.W."/>
            <person name="Chan K.G."/>
        </authorList>
    </citation>
    <scope>NUCLEOTIDE SEQUENCE</scope>
    <source>
        <strain evidence="8">32-07</strain>
    </source>
</reference>
<keyword evidence="5" id="KW-1003">Cell membrane</keyword>
<name>A0ABX8QWW7_9ACTN</name>
<feature type="compositionally biased region" description="Basic and acidic residues" evidence="6">
    <location>
        <begin position="420"/>
        <end position="430"/>
    </location>
</feature>
<feature type="transmembrane region" description="Helical" evidence="5">
    <location>
        <begin position="536"/>
        <end position="554"/>
    </location>
</feature>
<feature type="compositionally biased region" description="Basic residues" evidence="6">
    <location>
        <begin position="472"/>
        <end position="495"/>
    </location>
</feature>
<comment type="subcellular location">
    <subcellularLocation>
        <location evidence="5">Cell membrane</location>
        <topology evidence="5">Multi-pass membrane protein</topology>
    </subcellularLocation>
    <subcellularLocation>
        <location evidence="1">Membrane</location>
        <topology evidence="1">Multi-pass membrane protein</topology>
    </subcellularLocation>
</comment>
<dbReference type="InterPro" id="IPR051784">
    <property type="entry name" value="Nod_factor_ABC_transporter"/>
</dbReference>
<dbReference type="Pfam" id="PF01061">
    <property type="entry name" value="ABC2_membrane"/>
    <property type="match status" value="1"/>
</dbReference>
<feature type="transmembrane region" description="Helical" evidence="5">
    <location>
        <begin position="157"/>
        <end position="178"/>
    </location>
</feature>
<organism evidence="8 9">
    <name type="scientific">Actinomadura graeca</name>
    <dbReference type="NCBI Taxonomy" id="2750812"/>
    <lineage>
        <taxon>Bacteria</taxon>
        <taxon>Bacillati</taxon>
        <taxon>Actinomycetota</taxon>
        <taxon>Actinomycetes</taxon>
        <taxon>Streptosporangiales</taxon>
        <taxon>Thermomonosporaceae</taxon>
        <taxon>Actinomadura</taxon>
    </lineage>
</organism>
<feature type="compositionally biased region" description="Basic residues" evidence="6">
    <location>
        <begin position="297"/>
        <end position="313"/>
    </location>
</feature>
<feature type="transmembrane region" description="Helical" evidence="5">
    <location>
        <begin position="42"/>
        <end position="61"/>
    </location>
</feature>
<comment type="caution">
    <text evidence="5">Lacks conserved residue(s) required for the propagation of feature annotation.</text>
</comment>
<feature type="compositionally biased region" description="Basic and acidic residues" evidence="6">
    <location>
        <begin position="396"/>
        <end position="410"/>
    </location>
</feature>
<comment type="similarity">
    <text evidence="5">Belongs to the ABC-2 integral membrane protein family.</text>
</comment>
<feature type="region of interest" description="Disordered" evidence="6">
    <location>
        <begin position="264"/>
        <end position="505"/>
    </location>
</feature>
<keyword evidence="2 5" id="KW-0812">Transmembrane</keyword>